<evidence type="ECO:0000313" key="2">
    <source>
        <dbReference type="Proteomes" id="UP001348492"/>
    </source>
</evidence>
<name>A0ABZ2EVF2_9FIRM</name>
<evidence type="ECO:0000313" key="1">
    <source>
        <dbReference type="EMBL" id="WWD83786.1"/>
    </source>
</evidence>
<accession>A0ABZ2EVF2</accession>
<gene>
    <name evidence="1" type="ORF">TEGL_22000</name>
</gene>
<dbReference type="EMBL" id="CP117523">
    <property type="protein sequence ID" value="WWD83786.1"/>
    <property type="molecule type" value="Genomic_DNA"/>
</dbReference>
<sequence>MKLHIEFTIGFADPSKDYPWIIQRKLHSIKNKLKKYELKKMIGIDPIYKIDETNPIFLEAKQLMYEYLVENGISSKYFKECYTKRKNIIAYRLYSDNGLDVNAFYDDSYSDLFICSNCGKLCKNLKVDQTYINKYIDENSLDDLEDVNITSEYFSKNKKIIVSKKVYNLVKEKDPKAMFLPIYIKHK</sequence>
<keyword evidence="2" id="KW-1185">Reference proteome</keyword>
<protein>
    <submittedName>
        <fullName evidence="1">Uncharacterized protein</fullName>
    </submittedName>
</protein>
<dbReference type="Proteomes" id="UP001348492">
    <property type="component" value="Chromosome"/>
</dbReference>
<proteinExistence type="predicted"/>
<dbReference type="RefSeq" id="WP_018590745.1">
    <property type="nucleotide sequence ID" value="NZ_CP117523.1"/>
</dbReference>
<organism evidence="1 2">
    <name type="scientific">Terrisporobacter glycolicus ATCC 14880 = DSM 1288</name>
    <dbReference type="NCBI Taxonomy" id="1121315"/>
    <lineage>
        <taxon>Bacteria</taxon>
        <taxon>Bacillati</taxon>
        <taxon>Bacillota</taxon>
        <taxon>Clostridia</taxon>
        <taxon>Peptostreptococcales</taxon>
        <taxon>Peptostreptococcaceae</taxon>
        <taxon>Terrisporobacter</taxon>
    </lineage>
</organism>
<reference evidence="1 2" key="1">
    <citation type="journal article" date="2023" name="PLoS ONE">
        <title>Genome-based metabolic and phylogenomic analysis of three Terrisporobacter species.</title>
        <authorList>
            <person name="Boer T."/>
            <person name="Bengelsdorf F.R."/>
            <person name="Bomeke M."/>
            <person name="Daniel R."/>
            <person name="Poehlein A."/>
        </authorList>
    </citation>
    <scope>NUCLEOTIDE SEQUENCE [LARGE SCALE GENOMIC DNA]</scope>
    <source>
        <strain evidence="1 2">DSM 1288</strain>
    </source>
</reference>